<sequence>MVLVLLVPDTVSAAATGAAASVAAVARCILVGGGGPLSESDGLALSMMTRSMALILRTGPAGRRVAIIGSLRSSLPPTPPPAPPSPPVCATFSSGTSKAMANRIVPRPAATFGSRCCTSAFRSKAHGS</sequence>
<reference evidence="1" key="1">
    <citation type="submission" date="2018-01" db="EMBL/GenBank/DDBJ databases">
        <title>An insight into the sialome of Amazonian anophelines.</title>
        <authorList>
            <person name="Ribeiro J.M."/>
            <person name="Scarpassa V."/>
            <person name="Calvo E."/>
        </authorList>
    </citation>
    <scope>NUCLEOTIDE SEQUENCE</scope>
    <source>
        <tissue evidence="1">Salivary glands</tissue>
    </source>
</reference>
<dbReference type="EMBL" id="GGFK01014302">
    <property type="protein sequence ID" value="MBW47623.1"/>
    <property type="molecule type" value="Transcribed_RNA"/>
</dbReference>
<organism evidence="1">
    <name type="scientific">Anopheles triannulatus</name>
    <dbReference type="NCBI Taxonomy" id="58253"/>
    <lineage>
        <taxon>Eukaryota</taxon>
        <taxon>Metazoa</taxon>
        <taxon>Ecdysozoa</taxon>
        <taxon>Arthropoda</taxon>
        <taxon>Hexapoda</taxon>
        <taxon>Insecta</taxon>
        <taxon>Pterygota</taxon>
        <taxon>Neoptera</taxon>
        <taxon>Endopterygota</taxon>
        <taxon>Diptera</taxon>
        <taxon>Nematocera</taxon>
        <taxon>Culicoidea</taxon>
        <taxon>Culicidae</taxon>
        <taxon>Anophelinae</taxon>
        <taxon>Anopheles</taxon>
    </lineage>
</organism>
<dbReference type="AlphaFoldDB" id="A0A2M4B3K3"/>
<accession>A0A2M4B3K3</accession>
<proteinExistence type="predicted"/>
<name>A0A2M4B3K3_9DIPT</name>
<evidence type="ECO:0000313" key="1">
    <source>
        <dbReference type="EMBL" id="MBW47623.1"/>
    </source>
</evidence>
<protein>
    <submittedName>
        <fullName evidence="1">Putative secreted protein</fullName>
    </submittedName>
</protein>